<keyword evidence="2" id="KW-1185">Reference proteome</keyword>
<dbReference type="AlphaFoldDB" id="A0AAV8S969"/>
<protein>
    <submittedName>
        <fullName evidence="1">Uncharacterized protein</fullName>
    </submittedName>
</protein>
<accession>A0AAV8S969</accession>
<organism evidence="1 2">
    <name type="scientific">Erythroxylum novogranatense</name>
    <dbReference type="NCBI Taxonomy" id="1862640"/>
    <lineage>
        <taxon>Eukaryota</taxon>
        <taxon>Viridiplantae</taxon>
        <taxon>Streptophyta</taxon>
        <taxon>Embryophyta</taxon>
        <taxon>Tracheophyta</taxon>
        <taxon>Spermatophyta</taxon>
        <taxon>Magnoliopsida</taxon>
        <taxon>eudicotyledons</taxon>
        <taxon>Gunneridae</taxon>
        <taxon>Pentapetalae</taxon>
        <taxon>rosids</taxon>
        <taxon>fabids</taxon>
        <taxon>Malpighiales</taxon>
        <taxon>Erythroxylaceae</taxon>
        <taxon>Erythroxylum</taxon>
    </lineage>
</organism>
<dbReference type="EMBL" id="JAIWQS010000012">
    <property type="protein sequence ID" value="KAJ8748639.1"/>
    <property type="molecule type" value="Genomic_DNA"/>
</dbReference>
<gene>
    <name evidence="1" type="ORF">K2173_008084</name>
</gene>
<reference evidence="1 2" key="1">
    <citation type="submission" date="2021-09" db="EMBL/GenBank/DDBJ databases">
        <title>Genomic insights and catalytic innovation underlie evolution of tropane alkaloids biosynthesis.</title>
        <authorList>
            <person name="Wang Y.-J."/>
            <person name="Tian T."/>
            <person name="Huang J.-P."/>
            <person name="Huang S.-X."/>
        </authorList>
    </citation>
    <scope>NUCLEOTIDE SEQUENCE [LARGE SCALE GENOMIC DNA]</scope>
    <source>
        <strain evidence="1">KIB-2018</strain>
        <tissue evidence="1">Leaf</tissue>
    </source>
</reference>
<evidence type="ECO:0000313" key="2">
    <source>
        <dbReference type="Proteomes" id="UP001159364"/>
    </source>
</evidence>
<comment type="caution">
    <text evidence="1">The sequence shown here is derived from an EMBL/GenBank/DDBJ whole genome shotgun (WGS) entry which is preliminary data.</text>
</comment>
<name>A0AAV8S969_9ROSI</name>
<dbReference type="Proteomes" id="UP001159364">
    <property type="component" value="Linkage Group LG12"/>
</dbReference>
<evidence type="ECO:0000313" key="1">
    <source>
        <dbReference type="EMBL" id="KAJ8748639.1"/>
    </source>
</evidence>
<sequence length="130" mass="14693">MLMILVAVAKGRPLNKEEHAVVLERSLLTNFEINPSVSAVSVGVLTDNKVEANVNPSVSIGIKVYIFMSEGRNKSEKIKDPSLTREKQQTKLESIKFSFSYSIGEWNLNFSCQTIILNIDKLFKFQRMIV</sequence>
<proteinExistence type="predicted"/>